<comment type="caution">
    <text evidence="2">The sequence shown here is derived from an EMBL/GenBank/DDBJ whole genome shotgun (WGS) entry which is preliminary data.</text>
</comment>
<dbReference type="Pfam" id="PF03781">
    <property type="entry name" value="FGE-sulfatase"/>
    <property type="match status" value="1"/>
</dbReference>
<dbReference type="PROSITE" id="PS51257">
    <property type="entry name" value="PROKAR_LIPOPROTEIN"/>
    <property type="match status" value="1"/>
</dbReference>
<dbReference type="SUPFAM" id="SSF56436">
    <property type="entry name" value="C-type lectin-like"/>
    <property type="match status" value="1"/>
</dbReference>
<dbReference type="Gene3D" id="3.90.1580.10">
    <property type="entry name" value="paralog of FGE (formylglycine-generating enzyme)"/>
    <property type="match status" value="1"/>
</dbReference>
<dbReference type="PANTHER" id="PTHR23150:SF19">
    <property type="entry name" value="FORMYLGLYCINE-GENERATING ENZYME"/>
    <property type="match status" value="1"/>
</dbReference>
<dbReference type="Proteomes" id="UP001139559">
    <property type="component" value="Unassembled WGS sequence"/>
</dbReference>
<dbReference type="EMBL" id="JAJHVV010000020">
    <property type="protein sequence ID" value="MCK6265795.1"/>
    <property type="molecule type" value="Genomic_DNA"/>
</dbReference>
<dbReference type="RefSeq" id="WP_248010860.1">
    <property type="nucleotide sequence ID" value="NZ_JAJHVV010000020.1"/>
</dbReference>
<evidence type="ECO:0000313" key="3">
    <source>
        <dbReference type="Proteomes" id="UP001139559"/>
    </source>
</evidence>
<dbReference type="InterPro" id="IPR005532">
    <property type="entry name" value="SUMF_dom"/>
</dbReference>
<feature type="domain" description="Sulfatase-modifying factor enzyme-like" evidence="1">
    <location>
        <begin position="68"/>
        <end position="322"/>
    </location>
</feature>
<keyword evidence="3" id="KW-1185">Reference proteome</keyword>
<proteinExistence type="predicted"/>
<dbReference type="InterPro" id="IPR042095">
    <property type="entry name" value="SUMF_sf"/>
</dbReference>
<protein>
    <submittedName>
        <fullName evidence="2">Formylglycine-generating enzyme family protein</fullName>
    </submittedName>
</protein>
<dbReference type="PANTHER" id="PTHR23150">
    <property type="entry name" value="SULFATASE MODIFYING FACTOR 1, 2"/>
    <property type="match status" value="1"/>
</dbReference>
<organism evidence="2 3">
    <name type="scientific">Vibrio amylolyticus</name>
    <dbReference type="NCBI Taxonomy" id="2847292"/>
    <lineage>
        <taxon>Bacteria</taxon>
        <taxon>Pseudomonadati</taxon>
        <taxon>Pseudomonadota</taxon>
        <taxon>Gammaproteobacteria</taxon>
        <taxon>Vibrionales</taxon>
        <taxon>Vibrionaceae</taxon>
        <taxon>Vibrio</taxon>
    </lineage>
</organism>
<evidence type="ECO:0000259" key="1">
    <source>
        <dbReference type="Pfam" id="PF03781"/>
    </source>
</evidence>
<reference evidence="2" key="1">
    <citation type="submission" date="2021-11" db="EMBL/GenBank/DDBJ databases">
        <title>Vibrio ZSDE26 sp. nov. and Vibrio ZSDZ34 sp. nov., isolated from coastal seawater in Qingdao.</title>
        <authorList>
            <person name="Zhang P."/>
        </authorList>
    </citation>
    <scope>NUCLEOTIDE SEQUENCE</scope>
    <source>
        <strain evidence="2">ZSDE26</strain>
    </source>
</reference>
<name>A0A9X1XRG9_9VIBR</name>
<gene>
    <name evidence="2" type="ORF">KP803_21270</name>
</gene>
<dbReference type="InterPro" id="IPR051043">
    <property type="entry name" value="Sulfatase_Mod_Factor_Kinase"/>
</dbReference>
<sequence>MKNKWLTAIALAPAIGACSDTNWANKLSSDSVSQEQIKTISNNIEKLYPDASDELKYKAADVAVRAIENLVFVEGGSFEMGDFGMPCEVPSGTVNRIDWTPDVECLSSPTSVETGAVYLHDVTLDSYSMSAYETSFSDMEWMRQINGLPVAYNSYDQPNADINRNSSTYHELIDNSSNLIAWTKKWQEAKDYCLWLGEVTTLPFDLPTEAQWEYAARSEGKKNYYATNNGYLQFDGDSYIIPESGIYIEIKREEANAPVSLSAAIGKYPPTPLGIYDMSNLIREWVNDWYSPNYYQVSPKYNPLGPEDGTLKVVRGGANTMTFDRSYEPPKLERYSVISFRCSSQTEI</sequence>
<dbReference type="InterPro" id="IPR016187">
    <property type="entry name" value="CTDL_fold"/>
</dbReference>
<dbReference type="AlphaFoldDB" id="A0A9X1XRG9"/>
<evidence type="ECO:0000313" key="2">
    <source>
        <dbReference type="EMBL" id="MCK6265795.1"/>
    </source>
</evidence>
<dbReference type="GO" id="GO:0120147">
    <property type="term" value="F:formylglycine-generating oxidase activity"/>
    <property type="evidence" value="ECO:0007669"/>
    <property type="project" value="TreeGrafter"/>
</dbReference>
<accession>A0A9X1XRG9</accession>